<comment type="caution">
    <text evidence="3">The sequence shown here is derived from an EMBL/GenBank/DDBJ whole genome shotgun (WGS) entry which is preliminary data.</text>
</comment>
<dbReference type="InterPro" id="IPR006311">
    <property type="entry name" value="TAT_signal"/>
</dbReference>
<dbReference type="Gene3D" id="3.10.620.30">
    <property type="match status" value="1"/>
</dbReference>
<reference evidence="3 4" key="1">
    <citation type="submission" date="2019-03" db="EMBL/GenBank/DDBJ databases">
        <authorList>
            <person name="Zhang S."/>
        </authorList>
    </citation>
    <scope>NUCLEOTIDE SEQUENCE [LARGE SCALE GENOMIC DNA]</scope>
    <source>
        <strain evidence="3 4">S4J41</strain>
    </source>
</reference>
<sequence length="364" mass="38903">MALDRRNAMKLGGAAVLAAALPRIAAADFAPRPAGWRRFEISTRVELSRDGAMAQVWVPVPSVTEGDWMQAGDTQWTSNADEVTLKTDATGARFVHAVWSKGEGAATLDVTSAASTQNRAVDLTASNPAQTLSPEERARFTAPTKLVPTDGIVRDTAEEITAGAASDLEKARRIYDWVVDSTERNPATRGCGLGDVASMLTMGDLTGKCADLNTLYVGLARAVGLPARDVYGVRVAPSAFGYKSLGAGSPNITKAQHCRADVFLDGFGWVPVDPADVRKVVLEEPPKTLTLQSPKVKDARRTLFGAWEGNWIAYNVAHDVILPGATGGELPFLMYPQAEVGGERRDELDPGSFAYTITTRELSA</sequence>
<gene>
    <name evidence="3" type="ORF">E1B25_11125</name>
</gene>
<name>A0A4R5ET01_9RHOB</name>
<dbReference type="Pfam" id="PF01841">
    <property type="entry name" value="Transglut_core"/>
    <property type="match status" value="1"/>
</dbReference>
<keyword evidence="4" id="KW-1185">Reference proteome</keyword>
<evidence type="ECO:0000259" key="2">
    <source>
        <dbReference type="SMART" id="SM00460"/>
    </source>
</evidence>
<dbReference type="PROSITE" id="PS51318">
    <property type="entry name" value="TAT"/>
    <property type="match status" value="1"/>
</dbReference>
<feature type="domain" description="Transglutaminase-like" evidence="2">
    <location>
        <begin position="201"/>
        <end position="276"/>
    </location>
</feature>
<accession>A0A4R5ET01</accession>
<dbReference type="PANTHER" id="PTHR38339:SF1">
    <property type="entry name" value="TRANSGLUTAMINASE-LIKE DOMAIN-CONTAINING PROTEIN"/>
    <property type="match status" value="1"/>
</dbReference>
<proteinExistence type="predicted"/>
<keyword evidence="1" id="KW-0732">Signal</keyword>
<dbReference type="EMBL" id="SMFP01000006">
    <property type="protein sequence ID" value="TDE37968.1"/>
    <property type="molecule type" value="Genomic_DNA"/>
</dbReference>
<dbReference type="SMART" id="SM00460">
    <property type="entry name" value="TGc"/>
    <property type="match status" value="1"/>
</dbReference>
<feature type="chain" id="PRO_5020208039" evidence="1">
    <location>
        <begin position="26"/>
        <end position="364"/>
    </location>
</feature>
<dbReference type="SUPFAM" id="SSF54001">
    <property type="entry name" value="Cysteine proteinases"/>
    <property type="match status" value="1"/>
</dbReference>
<dbReference type="RefSeq" id="WP_132829272.1">
    <property type="nucleotide sequence ID" value="NZ_SMFP01000006.1"/>
</dbReference>
<dbReference type="Proteomes" id="UP000294662">
    <property type="component" value="Unassembled WGS sequence"/>
</dbReference>
<dbReference type="AlphaFoldDB" id="A0A4R5ET01"/>
<dbReference type="PANTHER" id="PTHR38339">
    <property type="entry name" value="TRANSGLUTAMINASE DOMAIN PROTEIN"/>
    <property type="match status" value="1"/>
</dbReference>
<evidence type="ECO:0000313" key="4">
    <source>
        <dbReference type="Proteomes" id="UP000294662"/>
    </source>
</evidence>
<evidence type="ECO:0000256" key="1">
    <source>
        <dbReference type="SAM" id="SignalP"/>
    </source>
</evidence>
<evidence type="ECO:0000313" key="3">
    <source>
        <dbReference type="EMBL" id="TDE37968.1"/>
    </source>
</evidence>
<protein>
    <submittedName>
        <fullName evidence="3">Transglutaminase</fullName>
    </submittedName>
</protein>
<dbReference type="InterPro" id="IPR002931">
    <property type="entry name" value="Transglutaminase-like"/>
</dbReference>
<dbReference type="OrthoDB" id="9804872at2"/>
<organism evidence="3 4">
    <name type="scientific">Antarcticimicrobium sediminis</name>
    <dbReference type="NCBI Taxonomy" id="2546227"/>
    <lineage>
        <taxon>Bacteria</taxon>
        <taxon>Pseudomonadati</taxon>
        <taxon>Pseudomonadota</taxon>
        <taxon>Alphaproteobacteria</taxon>
        <taxon>Rhodobacterales</taxon>
        <taxon>Paracoccaceae</taxon>
        <taxon>Antarcticimicrobium</taxon>
    </lineage>
</organism>
<dbReference type="InterPro" id="IPR038765">
    <property type="entry name" value="Papain-like_cys_pep_sf"/>
</dbReference>
<feature type="signal peptide" evidence="1">
    <location>
        <begin position="1"/>
        <end position="25"/>
    </location>
</feature>